<dbReference type="PANTHER" id="PTHR45588:SF1">
    <property type="entry name" value="WW DOMAIN-CONTAINING PROTEIN"/>
    <property type="match status" value="1"/>
</dbReference>
<evidence type="ECO:0008006" key="3">
    <source>
        <dbReference type="Google" id="ProtNLM"/>
    </source>
</evidence>
<gene>
    <name evidence="1" type="ORF">GOMPHAMPRED_006752</name>
</gene>
<dbReference type="EMBL" id="CAJPDQ010000005">
    <property type="protein sequence ID" value="CAF9909419.1"/>
    <property type="molecule type" value="Genomic_DNA"/>
</dbReference>
<sequence>MNNAVQAIPASSPYFDLGKFSRKITTSSQEAQIWFDRGLTWAYGFHHEEAVTCFEQVVAHDANCVMGYWGIAYSSGPHYNKPWAAFDSYDLTKSYQKGAHALKRAASILDADTEVVEKDLLLALQARYPPEPEQKALETSNQVYASAMRNVYKIHDGGDAYYKDLDIMVLTADALMNTAPWHLFESRTGLPVKSTPVLEIEEILNKAMHHPYAYSHPGLLHLIIHFFEMSQKPEVALIPSDRLRYLVPDSGHLQHMPSHIYLVIGDYRSAIDANLKAIIADDKYWAVQPDVGFYTIYRLHNIHSLIYAAMMAGQSNTALKACDNLEAALPRKVLEMASPPMANWTEAFHSVRMHVLIRFGLWDTIKNLTLPADQTLYCTTTATIHYAKGIAYAATNDISNALEQQSLFLSSLKNIPSTRMDFPNTVIDELAIAEAMLAGEIAYRSGNLEEAFTHLRTAIKKDDSLVYSEPWGWMIPTRHAYAALLLEQGHIEEAAKTYAQDLGLDDSIASAHQHPNNIWSLQGYHECLTKLGRKAEARIIRQGLEIAVSVADIKIGKSCFCARTGGSDGTVVNGGA</sequence>
<accession>A0A8H3EQ86</accession>
<dbReference type="Gene3D" id="1.25.40.10">
    <property type="entry name" value="Tetratricopeptide repeat domain"/>
    <property type="match status" value="2"/>
</dbReference>
<proteinExistence type="predicted"/>
<dbReference type="InterPro" id="IPR011990">
    <property type="entry name" value="TPR-like_helical_dom_sf"/>
</dbReference>
<dbReference type="AlphaFoldDB" id="A0A8H3EQ86"/>
<name>A0A8H3EQ86_9LECA</name>
<keyword evidence="2" id="KW-1185">Reference proteome</keyword>
<dbReference type="OrthoDB" id="414774at2759"/>
<dbReference type="SUPFAM" id="SSF48452">
    <property type="entry name" value="TPR-like"/>
    <property type="match status" value="2"/>
</dbReference>
<organism evidence="1 2">
    <name type="scientific">Gomphillus americanus</name>
    <dbReference type="NCBI Taxonomy" id="1940652"/>
    <lineage>
        <taxon>Eukaryota</taxon>
        <taxon>Fungi</taxon>
        <taxon>Dikarya</taxon>
        <taxon>Ascomycota</taxon>
        <taxon>Pezizomycotina</taxon>
        <taxon>Lecanoromycetes</taxon>
        <taxon>OSLEUM clade</taxon>
        <taxon>Ostropomycetidae</taxon>
        <taxon>Ostropales</taxon>
        <taxon>Graphidaceae</taxon>
        <taxon>Gomphilloideae</taxon>
        <taxon>Gomphillus</taxon>
    </lineage>
</organism>
<reference evidence="1" key="1">
    <citation type="submission" date="2021-03" db="EMBL/GenBank/DDBJ databases">
        <authorList>
            <person name="Tagirdzhanova G."/>
        </authorList>
    </citation>
    <scope>NUCLEOTIDE SEQUENCE</scope>
</reference>
<comment type="caution">
    <text evidence="1">The sequence shown here is derived from an EMBL/GenBank/DDBJ whole genome shotgun (WGS) entry which is preliminary data.</text>
</comment>
<protein>
    <recommendedName>
        <fullName evidence="3">TPR domain protein</fullName>
    </recommendedName>
</protein>
<evidence type="ECO:0000313" key="2">
    <source>
        <dbReference type="Proteomes" id="UP000664169"/>
    </source>
</evidence>
<dbReference type="Proteomes" id="UP000664169">
    <property type="component" value="Unassembled WGS sequence"/>
</dbReference>
<evidence type="ECO:0000313" key="1">
    <source>
        <dbReference type="EMBL" id="CAF9909419.1"/>
    </source>
</evidence>
<dbReference type="PANTHER" id="PTHR45588">
    <property type="entry name" value="TPR DOMAIN-CONTAINING PROTEIN"/>
    <property type="match status" value="1"/>
</dbReference>